<proteinExistence type="inferred from homology"/>
<keyword evidence="9" id="KW-0411">Iron-sulfur</keyword>
<feature type="domain" description="4Fe-4S His(Cys)3-ligated-type" evidence="14">
    <location>
        <begin position="97"/>
        <end position="136"/>
    </location>
</feature>
<dbReference type="AlphaFoldDB" id="A0A6J7KCF2"/>
<dbReference type="PROSITE" id="PS00642">
    <property type="entry name" value="COMPLEX1_75K_2"/>
    <property type="match status" value="1"/>
</dbReference>
<keyword evidence="3" id="KW-0004">4Fe-4S</keyword>
<dbReference type="GO" id="GO:0042773">
    <property type="term" value="P:ATP synthesis coupled electron transport"/>
    <property type="evidence" value="ECO:0007669"/>
    <property type="project" value="InterPro"/>
</dbReference>
<dbReference type="GO" id="GO:0048038">
    <property type="term" value="F:quinone binding"/>
    <property type="evidence" value="ECO:0007669"/>
    <property type="project" value="UniProtKB-KW"/>
</dbReference>
<dbReference type="GO" id="GO:0016020">
    <property type="term" value="C:membrane"/>
    <property type="evidence" value="ECO:0007669"/>
    <property type="project" value="InterPro"/>
</dbReference>
<evidence type="ECO:0000259" key="14">
    <source>
        <dbReference type="PROSITE" id="PS51839"/>
    </source>
</evidence>
<dbReference type="Pfam" id="PF04879">
    <property type="entry name" value="Molybdop_Fe4S4"/>
    <property type="match status" value="1"/>
</dbReference>
<evidence type="ECO:0000256" key="3">
    <source>
        <dbReference type="ARBA" id="ARBA00022485"/>
    </source>
</evidence>
<evidence type="ECO:0000256" key="2">
    <source>
        <dbReference type="ARBA" id="ARBA00005404"/>
    </source>
</evidence>
<dbReference type="InterPro" id="IPR006656">
    <property type="entry name" value="Mopterin_OxRdtase"/>
</dbReference>
<gene>
    <name evidence="15" type="ORF">UFOPK3773_01530</name>
</gene>
<dbReference type="NCBIfam" id="NF005895">
    <property type="entry name" value="PRK07860.1"/>
    <property type="match status" value="1"/>
</dbReference>
<keyword evidence="8" id="KW-0408">Iron</keyword>
<comment type="cofactor">
    <cofactor evidence="1">
        <name>[4Fe-4S] cluster</name>
        <dbReference type="ChEBI" id="CHEBI:49883"/>
    </cofactor>
</comment>
<organism evidence="15">
    <name type="scientific">freshwater metagenome</name>
    <dbReference type="NCBI Taxonomy" id="449393"/>
    <lineage>
        <taxon>unclassified sequences</taxon>
        <taxon>metagenomes</taxon>
        <taxon>ecological metagenomes</taxon>
    </lineage>
</organism>
<dbReference type="GO" id="GO:0008137">
    <property type="term" value="F:NADH dehydrogenase (ubiquinone) activity"/>
    <property type="evidence" value="ECO:0007669"/>
    <property type="project" value="InterPro"/>
</dbReference>
<dbReference type="PROSITE" id="PS51669">
    <property type="entry name" value="4FE4S_MOW_BIS_MGD"/>
    <property type="match status" value="1"/>
</dbReference>
<keyword evidence="10" id="KW-0520">NAD</keyword>
<dbReference type="SUPFAM" id="SSF50692">
    <property type="entry name" value="ADC-like"/>
    <property type="match status" value="1"/>
</dbReference>
<evidence type="ECO:0000256" key="6">
    <source>
        <dbReference type="ARBA" id="ARBA00022723"/>
    </source>
</evidence>
<dbReference type="CDD" id="cd00207">
    <property type="entry name" value="fer2"/>
    <property type="match status" value="1"/>
</dbReference>
<evidence type="ECO:0000256" key="4">
    <source>
        <dbReference type="ARBA" id="ARBA00022714"/>
    </source>
</evidence>
<dbReference type="InterPro" id="IPR036010">
    <property type="entry name" value="2Fe-2S_ferredoxin-like_sf"/>
</dbReference>
<dbReference type="PROSITE" id="PS51839">
    <property type="entry name" value="4FE4S_HC3"/>
    <property type="match status" value="1"/>
</dbReference>
<dbReference type="GO" id="GO:0051537">
    <property type="term" value="F:2 iron, 2 sulfur cluster binding"/>
    <property type="evidence" value="ECO:0007669"/>
    <property type="project" value="UniProtKB-KW"/>
</dbReference>
<dbReference type="InterPro" id="IPR010228">
    <property type="entry name" value="NADH_UbQ_OxRdtase_Gsu"/>
</dbReference>
<dbReference type="Gene3D" id="3.40.228.10">
    <property type="entry name" value="Dimethylsulfoxide Reductase, domain 2"/>
    <property type="match status" value="1"/>
</dbReference>
<dbReference type="InterPro" id="IPR019574">
    <property type="entry name" value="NADH_UbQ_OxRdtase_Gsu_4Fe4S-bd"/>
</dbReference>
<name>A0A6J7KCF2_9ZZZZ</name>
<evidence type="ECO:0000256" key="1">
    <source>
        <dbReference type="ARBA" id="ARBA00001966"/>
    </source>
</evidence>
<dbReference type="GO" id="GO:0003954">
    <property type="term" value="F:NADH dehydrogenase activity"/>
    <property type="evidence" value="ECO:0007669"/>
    <property type="project" value="TreeGrafter"/>
</dbReference>
<accession>A0A6J7KCF2</accession>
<keyword evidence="5" id="KW-0874">Quinone</keyword>
<keyword evidence="6" id="KW-0479">Metal-binding</keyword>
<comment type="similarity">
    <text evidence="2">Belongs to the complex I 75 kDa subunit family.</text>
</comment>
<dbReference type="PROSITE" id="PS00641">
    <property type="entry name" value="COMPLEX1_75K_1"/>
    <property type="match status" value="1"/>
</dbReference>
<dbReference type="GO" id="GO:0046872">
    <property type="term" value="F:metal ion binding"/>
    <property type="evidence" value="ECO:0007669"/>
    <property type="project" value="UniProtKB-KW"/>
</dbReference>
<dbReference type="Gene3D" id="3.30.70.20">
    <property type="match status" value="1"/>
</dbReference>
<evidence type="ECO:0000256" key="5">
    <source>
        <dbReference type="ARBA" id="ARBA00022719"/>
    </source>
</evidence>
<sequence>MTVTAPVPAGAPQPPDGMVNVTVDDVAMVVPKGSMIIRAAERIGVEVPRFCDHPLLDPVAACRMCLVEIVGQGKPQPACAVAVTEGMVVKTQRSSEMADEAQRGVMEFLLINHPLDCPVCDKGGECPLQNQAMSHGHAESRFEGEKRTFPKPIELSATVLLDRERCVSCARCTRFAEQVAGDPLIELFERGGKQQVGISDDQPFDSYFSGNTVQICPVGALTSSQYRFRSRPFDLVSTPTVCEHCASGCSQRTDSRRSTVMRRLAWDEPEVNEEWNCDKGRFAFAHASSRVVQSPQVRGADGIMHPASWPEAAARIAEGLAAAGSSVGVLPGGRLTLEDAFAYSRFARAVLGTDDIDFRARPQSSEEAAFLSSAVAGAGLGVTYSDLEQAPFVLLAGLDPEDESPIVFLRLRKAARKRSLAVASIAAWASPGLEKMFGTLLPTLPGSEGEVLAALGSGATSLGAEFQRAAALLREPGAVILVGERLASVEGGLSAALALASSTGARLAWIPRRAGERGAVEAGLLPGLLPGGRSLSDASARAEVASAWGVSADELPAAQGRDLNAIIAAATAGELAALVVGGIDPLDHESPAALLTALESVGFLVSIDPQPTIVSEIADVWIPLSTVTSKSGTFVNWEGRNRQFGQVFRDALVMTDARILAMVADELDRPMGRTDTGSLRAGLAALPAVSSPQHQAPAVAPRASTAYSHEVVVATWRHLLDEGTMQSGDDDLAATARTAVARLSARTAQAAGVAVDGVVVVMANGGELTLPIEITDMPDGVVWLPTNSRGSTLRRSLGIDHGACATLRPGASS</sequence>
<dbReference type="Pfam" id="PF10588">
    <property type="entry name" value="NADH-G_4Fe-4S_3"/>
    <property type="match status" value="1"/>
</dbReference>
<dbReference type="Gene3D" id="3.10.20.740">
    <property type="match status" value="1"/>
</dbReference>
<dbReference type="Gene3D" id="2.20.25.90">
    <property type="entry name" value="ADC-like domains"/>
    <property type="match status" value="1"/>
</dbReference>
<evidence type="ECO:0000259" key="13">
    <source>
        <dbReference type="PROSITE" id="PS51669"/>
    </source>
</evidence>
<feature type="domain" description="4Fe-4S Mo/W bis-MGD-type" evidence="13">
    <location>
        <begin position="235"/>
        <end position="291"/>
    </location>
</feature>
<dbReference type="InterPro" id="IPR001041">
    <property type="entry name" value="2Fe-2S_ferredoxin-type"/>
</dbReference>
<dbReference type="Gene3D" id="3.40.50.740">
    <property type="match status" value="2"/>
</dbReference>
<reference evidence="15" key="1">
    <citation type="submission" date="2020-05" db="EMBL/GenBank/DDBJ databases">
        <authorList>
            <person name="Chiriac C."/>
            <person name="Salcher M."/>
            <person name="Ghai R."/>
            <person name="Kavagutti S V."/>
        </authorList>
    </citation>
    <scope>NUCLEOTIDE SEQUENCE</scope>
</reference>
<dbReference type="PROSITE" id="PS51085">
    <property type="entry name" value="2FE2S_FER_2"/>
    <property type="match status" value="1"/>
</dbReference>
<dbReference type="PROSITE" id="PS00643">
    <property type="entry name" value="COMPLEX1_75K_3"/>
    <property type="match status" value="1"/>
</dbReference>
<dbReference type="PANTHER" id="PTHR43105">
    <property type="entry name" value="RESPIRATORY NITRATE REDUCTASE"/>
    <property type="match status" value="1"/>
</dbReference>
<dbReference type="Pfam" id="PF13510">
    <property type="entry name" value="Fer2_4"/>
    <property type="match status" value="1"/>
</dbReference>
<comment type="cofactor">
    <cofactor evidence="11">
        <name>[2Fe-2S] cluster</name>
        <dbReference type="ChEBI" id="CHEBI:190135"/>
    </cofactor>
</comment>
<evidence type="ECO:0000313" key="15">
    <source>
        <dbReference type="EMBL" id="CAB4953245.1"/>
    </source>
</evidence>
<evidence type="ECO:0000256" key="7">
    <source>
        <dbReference type="ARBA" id="ARBA00022967"/>
    </source>
</evidence>
<dbReference type="InterPro" id="IPR054351">
    <property type="entry name" value="NADH_UbQ_OxRdtase_ferredoxin"/>
</dbReference>
<dbReference type="SMART" id="SM00929">
    <property type="entry name" value="NADH-G_4Fe-4S_3"/>
    <property type="match status" value="1"/>
</dbReference>
<dbReference type="InterPro" id="IPR000283">
    <property type="entry name" value="NADH_UbQ_OxRdtase_75kDa_su_CS"/>
</dbReference>
<evidence type="ECO:0000256" key="9">
    <source>
        <dbReference type="ARBA" id="ARBA00023014"/>
    </source>
</evidence>
<dbReference type="Pfam" id="PF00384">
    <property type="entry name" value="Molybdopterin"/>
    <property type="match status" value="1"/>
</dbReference>
<keyword evidence="7" id="KW-1278">Translocase</keyword>
<dbReference type="NCBIfam" id="TIGR01973">
    <property type="entry name" value="NuoG"/>
    <property type="match status" value="1"/>
</dbReference>
<evidence type="ECO:0000259" key="12">
    <source>
        <dbReference type="PROSITE" id="PS51085"/>
    </source>
</evidence>
<dbReference type="InterPro" id="IPR009010">
    <property type="entry name" value="Asp_de-COase-like_dom_sf"/>
</dbReference>
<dbReference type="Pfam" id="PF22117">
    <property type="entry name" value="Fer4_Nqo3"/>
    <property type="match status" value="1"/>
</dbReference>
<evidence type="ECO:0000256" key="11">
    <source>
        <dbReference type="ARBA" id="ARBA00034078"/>
    </source>
</evidence>
<feature type="domain" description="2Fe-2S ferredoxin-type" evidence="12">
    <location>
        <begin position="17"/>
        <end position="95"/>
    </location>
</feature>
<dbReference type="SMART" id="SM00926">
    <property type="entry name" value="Molybdop_Fe4S4"/>
    <property type="match status" value="1"/>
</dbReference>
<dbReference type="InterPro" id="IPR050123">
    <property type="entry name" value="Prok_molybdopt-oxidoreductase"/>
</dbReference>
<dbReference type="FunFam" id="3.10.20.740:FF:000001">
    <property type="entry name" value="NADH-quinone oxidoreductase subunit G"/>
    <property type="match status" value="1"/>
</dbReference>
<dbReference type="GO" id="GO:0051539">
    <property type="term" value="F:4 iron, 4 sulfur cluster binding"/>
    <property type="evidence" value="ECO:0007669"/>
    <property type="project" value="UniProtKB-KW"/>
</dbReference>
<evidence type="ECO:0000256" key="10">
    <source>
        <dbReference type="ARBA" id="ARBA00023027"/>
    </source>
</evidence>
<dbReference type="PANTHER" id="PTHR43105:SF12">
    <property type="entry name" value="NADH-QUINONE OXIDOREDUCTASE SUBUNIT G"/>
    <property type="match status" value="1"/>
</dbReference>
<dbReference type="SUPFAM" id="SSF54292">
    <property type="entry name" value="2Fe-2S ferredoxin-like"/>
    <property type="match status" value="1"/>
</dbReference>
<dbReference type="EMBL" id="CAFBNF010000189">
    <property type="protein sequence ID" value="CAB4953245.1"/>
    <property type="molecule type" value="Genomic_DNA"/>
</dbReference>
<protein>
    <submittedName>
        <fullName evidence="15">Unannotated protein</fullName>
    </submittedName>
</protein>
<dbReference type="InterPro" id="IPR006963">
    <property type="entry name" value="Mopterin_OxRdtase_4Fe-4S_dom"/>
</dbReference>
<keyword evidence="4" id="KW-0001">2Fe-2S</keyword>
<evidence type="ECO:0000256" key="8">
    <source>
        <dbReference type="ARBA" id="ARBA00023004"/>
    </source>
</evidence>
<dbReference type="FunFam" id="3.30.70.20:FF:000016">
    <property type="entry name" value="NADH-quinone oxidoreductase"/>
    <property type="match status" value="1"/>
</dbReference>
<dbReference type="SUPFAM" id="SSF54862">
    <property type="entry name" value="4Fe-4S ferredoxins"/>
    <property type="match status" value="1"/>
</dbReference>
<dbReference type="SUPFAM" id="SSF53706">
    <property type="entry name" value="Formate dehydrogenase/DMSO reductase, domains 1-3"/>
    <property type="match status" value="1"/>
</dbReference>